<keyword evidence="2" id="KW-0812">Transmembrane</keyword>
<evidence type="ECO:0000256" key="2">
    <source>
        <dbReference type="SAM" id="Phobius"/>
    </source>
</evidence>
<name>A0A9X1ME30_9MICC</name>
<evidence type="ECO:0000313" key="4">
    <source>
        <dbReference type="EMBL" id="MCC3297605.1"/>
    </source>
</evidence>
<organism evidence="4 5">
    <name type="scientific">Arthrobacter caoxuetaonis</name>
    <dbReference type="NCBI Taxonomy" id="2886935"/>
    <lineage>
        <taxon>Bacteria</taxon>
        <taxon>Bacillati</taxon>
        <taxon>Actinomycetota</taxon>
        <taxon>Actinomycetes</taxon>
        <taxon>Micrococcales</taxon>
        <taxon>Micrococcaceae</taxon>
        <taxon>Arthrobacter</taxon>
    </lineage>
</organism>
<reference evidence="4" key="1">
    <citation type="submission" date="2021-10" db="EMBL/GenBank/DDBJ databases">
        <title>Novel species in genus Arthrobacter.</title>
        <authorList>
            <person name="Liu Y."/>
        </authorList>
    </citation>
    <scope>NUCLEOTIDE SEQUENCE</scope>
    <source>
        <strain evidence="4">Zg-Y453</strain>
    </source>
</reference>
<feature type="chain" id="PRO_5040995549" evidence="3">
    <location>
        <begin position="30"/>
        <end position="239"/>
    </location>
</feature>
<sequence length="239" mass="24849">MSGTFGQRLRYGLLAGFLLATVSAAPVFALETVNEEQVVPTTPAPEPSAEPVPVLPTDPPVETAPPADPPPENVPSLPAAVPTVPAVPEQALIDPATGFQIERSSGYLIHPATGYLIEPGTGNLVDGRTWLYTDLRWNPSTGEVVNIFDAPEESASPSASPTQSPATEAAVKPGPETAPSPAPSSPAAELSATSTGMDEGVDWSTHWLTRSAVILLLAAAGALYYVKLRHPGQNYASKP</sequence>
<feature type="region of interest" description="Disordered" evidence="1">
    <location>
        <begin position="39"/>
        <end position="78"/>
    </location>
</feature>
<keyword evidence="2" id="KW-0472">Membrane</keyword>
<accession>A0A9X1ME30</accession>
<dbReference type="AlphaFoldDB" id="A0A9X1ME30"/>
<keyword evidence="5" id="KW-1185">Reference proteome</keyword>
<protein>
    <submittedName>
        <fullName evidence="4">Uncharacterized protein</fullName>
    </submittedName>
</protein>
<feature type="region of interest" description="Disordered" evidence="1">
    <location>
        <begin position="152"/>
        <end position="196"/>
    </location>
</feature>
<comment type="caution">
    <text evidence="4">The sequence shown here is derived from an EMBL/GenBank/DDBJ whole genome shotgun (WGS) entry which is preliminary data.</text>
</comment>
<dbReference type="EMBL" id="JAJFZV010000006">
    <property type="protein sequence ID" value="MCC3297605.1"/>
    <property type="molecule type" value="Genomic_DNA"/>
</dbReference>
<evidence type="ECO:0000256" key="3">
    <source>
        <dbReference type="SAM" id="SignalP"/>
    </source>
</evidence>
<feature type="transmembrane region" description="Helical" evidence="2">
    <location>
        <begin position="207"/>
        <end position="226"/>
    </location>
</feature>
<feature type="compositionally biased region" description="Low complexity" evidence="1">
    <location>
        <begin position="153"/>
        <end position="175"/>
    </location>
</feature>
<evidence type="ECO:0000313" key="5">
    <source>
        <dbReference type="Proteomes" id="UP001139158"/>
    </source>
</evidence>
<keyword evidence="2" id="KW-1133">Transmembrane helix</keyword>
<keyword evidence="3" id="KW-0732">Signal</keyword>
<feature type="signal peptide" evidence="3">
    <location>
        <begin position="1"/>
        <end position="29"/>
    </location>
</feature>
<dbReference type="Proteomes" id="UP001139158">
    <property type="component" value="Unassembled WGS sequence"/>
</dbReference>
<dbReference type="RefSeq" id="WP_227895491.1">
    <property type="nucleotide sequence ID" value="NZ_CP099466.1"/>
</dbReference>
<proteinExistence type="predicted"/>
<gene>
    <name evidence="4" type="ORF">LJ757_07275</name>
</gene>
<evidence type="ECO:0000256" key="1">
    <source>
        <dbReference type="SAM" id="MobiDB-lite"/>
    </source>
</evidence>
<feature type="compositionally biased region" description="Low complexity" evidence="1">
    <location>
        <begin position="185"/>
        <end position="195"/>
    </location>
</feature>
<feature type="compositionally biased region" description="Pro residues" evidence="1">
    <location>
        <begin position="42"/>
        <end position="73"/>
    </location>
</feature>